<evidence type="ECO:0000256" key="3">
    <source>
        <dbReference type="ARBA" id="ARBA00022729"/>
    </source>
</evidence>
<name>A0A1V6CD58_UNCT6</name>
<dbReference type="PANTHER" id="PTHR30290">
    <property type="entry name" value="PERIPLASMIC BINDING COMPONENT OF ABC TRANSPORTER"/>
    <property type="match status" value="1"/>
</dbReference>
<feature type="domain" description="Solute-binding protein family 5" evidence="4">
    <location>
        <begin position="72"/>
        <end position="455"/>
    </location>
</feature>
<gene>
    <name evidence="5" type="ORF">BWX89_00348</name>
</gene>
<dbReference type="Gene3D" id="3.10.105.10">
    <property type="entry name" value="Dipeptide-binding Protein, Domain 3"/>
    <property type="match status" value="1"/>
</dbReference>
<dbReference type="GO" id="GO:0042597">
    <property type="term" value="C:periplasmic space"/>
    <property type="evidence" value="ECO:0007669"/>
    <property type="project" value="UniProtKB-ARBA"/>
</dbReference>
<evidence type="ECO:0000313" key="5">
    <source>
        <dbReference type="EMBL" id="OQB74859.1"/>
    </source>
</evidence>
<proteinExistence type="inferred from homology"/>
<dbReference type="PANTHER" id="PTHR30290:SF9">
    <property type="entry name" value="OLIGOPEPTIDE-BINDING PROTEIN APPA"/>
    <property type="match status" value="1"/>
</dbReference>
<dbReference type="InterPro" id="IPR030678">
    <property type="entry name" value="Peptide/Ni-bd"/>
</dbReference>
<reference evidence="5" key="1">
    <citation type="submission" date="2017-02" db="EMBL/GenBank/DDBJ databases">
        <title>Delving into the versatile metabolic prowess of the omnipresent phylum Bacteroidetes.</title>
        <authorList>
            <person name="Nobu M.K."/>
            <person name="Mei R."/>
            <person name="Narihiro T."/>
            <person name="Kuroda K."/>
            <person name="Liu W.-T."/>
        </authorList>
    </citation>
    <scope>NUCLEOTIDE SEQUENCE</scope>
    <source>
        <strain evidence="5">ADurb.Bin131</strain>
    </source>
</reference>
<dbReference type="EMBL" id="MWDQ01000027">
    <property type="protein sequence ID" value="OQB74859.1"/>
    <property type="molecule type" value="Genomic_DNA"/>
</dbReference>
<keyword evidence="2" id="KW-0813">Transport</keyword>
<dbReference type="InterPro" id="IPR000914">
    <property type="entry name" value="SBP_5_dom"/>
</dbReference>
<dbReference type="GO" id="GO:1904680">
    <property type="term" value="F:peptide transmembrane transporter activity"/>
    <property type="evidence" value="ECO:0007669"/>
    <property type="project" value="TreeGrafter"/>
</dbReference>
<comment type="caution">
    <text evidence="5">The sequence shown here is derived from an EMBL/GenBank/DDBJ whole genome shotgun (WGS) entry which is preliminary data.</text>
</comment>
<organism evidence="5">
    <name type="scientific">candidate division TA06 bacterium ADurb.Bin131</name>
    <dbReference type="NCBI Taxonomy" id="1852827"/>
    <lineage>
        <taxon>Bacteria</taxon>
        <taxon>Bacteria division TA06</taxon>
    </lineage>
</organism>
<dbReference type="CDD" id="cd08500">
    <property type="entry name" value="PBP2_NikA_DppA_OppA_like_4"/>
    <property type="match status" value="1"/>
</dbReference>
<dbReference type="SUPFAM" id="SSF53850">
    <property type="entry name" value="Periplasmic binding protein-like II"/>
    <property type="match status" value="1"/>
</dbReference>
<evidence type="ECO:0000259" key="4">
    <source>
        <dbReference type="Pfam" id="PF00496"/>
    </source>
</evidence>
<sequence>MCHRHRIISVLFLVLLICAGGYSASKYGGTLVISSSSIPKSFNPIIAKETSTTFVTGFMFEGLTTTDAITQQVKPNLAKSWKVSQNGKEWTFYLRKDVFWNDGIQFTAYDVKFTFDMLIFNPDIPTSSRDVFTIGSKNIQIKIIDRFTVMFILPDRFAPFLRLMGQEILPEHKYRKIVNEKKFSFAMGLDSNPQDIVGTGPFMLEDFRPGEWVILSRNKHYWKHSPQGDTLPYLDRIIILTISDQNLALLKFRKGEIDMISLRAQDYLLLRKAKISGIKFFNVGPSPSSEFLVFNQNLDSSIPDYKKKWFRNINFRKAVSCAIDRKTIINNIFAGFGYPLYGPVNESVPEFYNPKIKKFEYNLDKAKEYLSEAGFYKKNDGLLYDSSGNQICFSLLTNSNNSERIEQANLIRNDLEKLGMKVNFSPVDFNSLVTRINVTKDWEAIMIGLTGGIDPHFGKNVWTTQGHLHLWNLGSPRSVYEWEKEVDRIFEEAARQIDYRKRKMLYDRWQEIMCENQVMTFTVTSAVLYATKDKFGNLKPTVYGGLFHNIEEIYIKK</sequence>
<dbReference type="PIRSF" id="PIRSF002741">
    <property type="entry name" value="MppA"/>
    <property type="match status" value="1"/>
</dbReference>
<evidence type="ECO:0000256" key="2">
    <source>
        <dbReference type="ARBA" id="ARBA00022448"/>
    </source>
</evidence>
<dbReference type="InterPro" id="IPR039424">
    <property type="entry name" value="SBP_5"/>
</dbReference>
<dbReference type="Proteomes" id="UP000485562">
    <property type="component" value="Unassembled WGS sequence"/>
</dbReference>
<dbReference type="Gene3D" id="3.40.190.10">
    <property type="entry name" value="Periplasmic binding protein-like II"/>
    <property type="match status" value="1"/>
</dbReference>
<dbReference type="GO" id="GO:0043190">
    <property type="term" value="C:ATP-binding cassette (ABC) transporter complex"/>
    <property type="evidence" value="ECO:0007669"/>
    <property type="project" value="InterPro"/>
</dbReference>
<comment type="similarity">
    <text evidence="1">Belongs to the bacterial solute-binding protein 5 family.</text>
</comment>
<keyword evidence="3" id="KW-0732">Signal</keyword>
<dbReference type="FunFam" id="3.10.105.10:FF:000006">
    <property type="entry name" value="Peptide ABC transporter substrate-binding protein"/>
    <property type="match status" value="1"/>
</dbReference>
<dbReference type="Gene3D" id="3.90.76.10">
    <property type="entry name" value="Dipeptide-binding Protein, Domain 1"/>
    <property type="match status" value="1"/>
</dbReference>
<protein>
    <submittedName>
        <fullName evidence="5">ABC transporter-binding protein</fullName>
    </submittedName>
</protein>
<dbReference type="AlphaFoldDB" id="A0A1V6CD58"/>
<evidence type="ECO:0000256" key="1">
    <source>
        <dbReference type="ARBA" id="ARBA00005695"/>
    </source>
</evidence>
<accession>A0A1V6CD58</accession>
<dbReference type="GO" id="GO:0015833">
    <property type="term" value="P:peptide transport"/>
    <property type="evidence" value="ECO:0007669"/>
    <property type="project" value="TreeGrafter"/>
</dbReference>
<dbReference type="Pfam" id="PF00496">
    <property type="entry name" value="SBP_bac_5"/>
    <property type="match status" value="1"/>
</dbReference>